<name>A0A1H2ZR42_9PSEU</name>
<evidence type="ECO:0000313" key="2">
    <source>
        <dbReference type="Proteomes" id="UP000199529"/>
    </source>
</evidence>
<dbReference type="Proteomes" id="UP000199529">
    <property type="component" value="Unassembled WGS sequence"/>
</dbReference>
<keyword evidence="2" id="KW-1185">Reference proteome</keyword>
<dbReference type="STRING" id="418495.SAMN05216215_1008159"/>
<protein>
    <submittedName>
        <fullName evidence="1">Uncharacterized protein</fullName>
    </submittedName>
</protein>
<dbReference type="EMBL" id="FNOK01000008">
    <property type="protein sequence ID" value="SDX19970.1"/>
    <property type="molecule type" value="Genomic_DNA"/>
</dbReference>
<evidence type="ECO:0000313" key="1">
    <source>
        <dbReference type="EMBL" id="SDX19970.1"/>
    </source>
</evidence>
<dbReference type="AlphaFoldDB" id="A0A1H2ZR42"/>
<organism evidence="1 2">
    <name type="scientific">Saccharopolyspora shandongensis</name>
    <dbReference type="NCBI Taxonomy" id="418495"/>
    <lineage>
        <taxon>Bacteria</taxon>
        <taxon>Bacillati</taxon>
        <taxon>Actinomycetota</taxon>
        <taxon>Actinomycetes</taxon>
        <taxon>Pseudonocardiales</taxon>
        <taxon>Pseudonocardiaceae</taxon>
        <taxon>Saccharopolyspora</taxon>
    </lineage>
</organism>
<proteinExistence type="predicted"/>
<dbReference type="RefSeq" id="WP_143060924.1">
    <property type="nucleotide sequence ID" value="NZ_FNOK01000008.1"/>
</dbReference>
<accession>A0A1H2ZR42</accession>
<dbReference type="OrthoDB" id="3689571at2"/>
<gene>
    <name evidence="1" type="ORF">SAMN05216215_1008159</name>
</gene>
<sequence length="100" mass="10968">MLERRFSLGPWGEDELPAVLEDLAGAHQPRKFALCEVARDGDGVTDARIYLWGLDFRRAPGADGPGAVFVSPHGWTGNSDSAEGALECFSLIRDLRLVWL</sequence>
<reference evidence="2" key="1">
    <citation type="submission" date="2016-10" db="EMBL/GenBank/DDBJ databases">
        <authorList>
            <person name="Varghese N."/>
            <person name="Submissions S."/>
        </authorList>
    </citation>
    <scope>NUCLEOTIDE SEQUENCE [LARGE SCALE GENOMIC DNA]</scope>
    <source>
        <strain evidence="2">CGMCC 4.3530</strain>
    </source>
</reference>